<gene>
    <name evidence="6" type="ORF">Salmuc_02892</name>
</gene>
<evidence type="ECO:0000259" key="5">
    <source>
        <dbReference type="PROSITE" id="PS50977"/>
    </source>
</evidence>
<dbReference type="SUPFAM" id="SSF48498">
    <property type="entry name" value="Tetracyclin repressor-like, C-terminal domain"/>
    <property type="match status" value="1"/>
</dbReference>
<dbReference type="Pfam" id="PF16925">
    <property type="entry name" value="TetR_C_13"/>
    <property type="match status" value="1"/>
</dbReference>
<keyword evidence="1" id="KW-0805">Transcription regulation</keyword>
<feature type="domain" description="HTH tetR-type" evidence="5">
    <location>
        <begin position="19"/>
        <end position="79"/>
    </location>
</feature>
<dbReference type="PROSITE" id="PS50977">
    <property type="entry name" value="HTH_TETR_2"/>
    <property type="match status" value="1"/>
</dbReference>
<dbReference type="Gene3D" id="1.10.357.10">
    <property type="entry name" value="Tetracycline Repressor, domain 2"/>
    <property type="match status" value="1"/>
</dbReference>
<keyword evidence="2 4" id="KW-0238">DNA-binding</keyword>
<evidence type="ECO:0000313" key="6">
    <source>
        <dbReference type="EMBL" id="EPX76390.1"/>
    </source>
</evidence>
<dbReference type="GO" id="GO:0003677">
    <property type="term" value="F:DNA binding"/>
    <property type="evidence" value="ECO:0007669"/>
    <property type="project" value="UniProtKB-UniRule"/>
</dbReference>
<keyword evidence="7" id="KW-1185">Reference proteome</keyword>
<evidence type="ECO:0000256" key="2">
    <source>
        <dbReference type="ARBA" id="ARBA00023125"/>
    </source>
</evidence>
<dbReference type="PANTHER" id="PTHR47506:SF6">
    <property type="entry name" value="HTH-TYPE TRANSCRIPTIONAL REPRESSOR NEMR"/>
    <property type="match status" value="1"/>
</dbReference>
<dbReference type="AlphaFoldDB" id="S9RE36"/>
<feature type="DNA-binding region" description="H-T-H motif" evidence="4">
    <location>
        <begin position="42"/>
        <end position="61"/>
    </location>
</feature>
<dbReference type="SUPFAM" id="SSF46689">
    <property type="entry name" value="Homeodomain-like"/>
    <property type="match status" value="1"/>
</dbReference>
<dbReference type="eggNOG" id="COG1309">
    <property type="taxonomic scope" value="Bacteria"/>
</dbReference>
<evidence type="ECO:0000256" key="3">
    <source>
        <dbReference type="ARBA" id="ARBA00023163"/>
    </source>
</evidence>
<dbReference type="Pfam" id="PF00440">
    <property type="entry name" value="TetR_N"/>
    <property type="match status" value="1"/>
</dbReference>
<organism evidence="6 7">
    <name type="scientific">Salipiger mucosus DSM 16094</name>
    <dbReference type="NCBI Taxonomy" id="1123237"/>
    <lineage>
        <taxon>Bacteria</taxon>
        <taxon>Pseudomonadati</taxon>
        <taxon>Pseudomonadota</taxon>
        <taxon>Alphaproteobacteria</taxon>
        <taxon>Rhodobacterales</taxon>
        <taxon>Roseobacteraceae</taxon>
        <taxon>Salipiger</taxon>
    </lineage>
</organism>
<reference evidence="7" key="1">
    <citation type="journal article" date="2014" name="Stand. Genomic Sci.">
        <title>Genome sequence of the exopolysaccharide-producing Salipiger mucosus type strain (DSM 16094(T)), a moderately halophilic member of the Roseobacter clade.</title>
        <authorList>
            <person name="Riedel T."/>
            <person name="Spring S."/>
            <person name="Fiebig A."/>
            <person name="Petersen J."/>
            <person name="Kyrpides N.C."/>
            <person name="Goker M."/>
            <person name="Klenk H.P."/>
        </authorList>
    </citation>
    <scope>NUCLEOTIDE SEQUENCE [LARGE SCALE GENOMIC DNA]</scope>
    <source>
        <strain evidence="7">DSM 16094</strain>
    </source>
</reference>
<dbReference type="Proteomes" id="UP000015347">
    <property type="component" value="Unassembled WGS sequence"/>
</dbReference>
<name>S9RE36_9RHOB</name>
<dbReference type="InterPro" id="IPR009057">
    <property type="entry name" value="Homeodomain-like_sf"/>
</dbReference>
<proteinExistence type="predicted"/>
<dbReference type="EMBL" id="APVH01000050">
    <property type="protein sequence ID" value="EPX76390.1"/>
    <property type="molecule type" value="Genomic_DNA"/>
</dbReference>
<dbReference type="RefSeq" id="WP_020042583.1">
    <property type="nucleotide sequence ID" value="NZ_KE557283.1"/>
</dbReference>
<dbReference type="HOGENOM" id="CLU_069356_28_1_5"/>
<protein>
    <submittedName>
        <fullName evidence="6">Transcriptional regulator, TetR family</fullName>
    </submittedName>
</protein>
<evidence type="ECO:0000313" key="7">
    <source>
        <dbReference type="Proteomes" id="UP000015347"/>
    </source>
</evidence>
<dbReference type="PANTHER" id="PTHR47506">
    <property type="entry name" value="TRANSCRIPTIONAL REGULATORY PROTEIN"/>
    <property type="match status" value="1"/>
</dbReference>
<comment type="caution">
    <text evidence="6">The sequence shown here is derived from an EMBL/GenBank/DDBJ whole genome shotgun (WGS) entry which is preliminary data.</text>
</comment>
<dbReference type="InterPro" id="IPR001647">
    <property type="entry name" value="HTH_TetR"/>
</dbReference>
<evidence type="ECO:0000256" key="1">
    <source>
        <dbReference type="ARBA" id="ARBA00023015"/>
    </source>
</evidence>
<dbReference type="InterPro" id="IPR036271">
    <property type="entry name" value="Tet_transcr_reg_TetR-rel_C_sf"/>
</dbReference>
<dbReference type="STRING" id="1123237.Salmuc_02892"/>
<dbReference type="InterPro" id="IPR011075">
    <property type="entry name" value="TetR_C"/>
</dbReference>
<keyword evidence="3" id="KW-0804">Transcription</keyword>
<accession>S9RE36</accession>
<evidence type="ECO:0000256" key="4">
    <source>
        <dbReference type="PROSITE-ProRule" id="PRU00335"/>
    </source>
</evidence>
<sequence length="209" mass="23165">MTGLIALIDWSILMSMVHQDTRSALISAGLRAMLHGGYDSVGIAGVLTQTGVPKGSFYHYFDSKEAFGCAIVVEYGERWRAIRRTTFERTDLSPLDRLDRHFDELEDDVMTQKVLSGCLLGNLSQLLASRSEPLRQAIEAAFDEWQEDLSRVLETALQVGELPNNADPDETAALVIEAYEGALLRAKAQASRAPLVRFRTRSLPLLLGK</sequence>